<accession>A0A0B6ZTE5</accession>
<proteinExistence type="predicted"/>
<dbReference type="EMBL" id="HACG01024125">
    <property type="protein sequence ID" value="CEK70990.1"/>
    <property type="molecule type" value="Transcribed_RNA"/>
</dbReference>
<name>A0A0B6ZTE5_9EUPU</name>
<dbReference type="AlphaFoldDB" id="A0A0B6ZTE5"/>
<sequence>MNTLSLSSGQTVQRLVIESSDHVSSLYPALKHPQSTLLLSAASREMSICP</sequence>
<gene>
    <name evidence="1" type="primary">ORF76485</name>
</gene>
<protein>
    <submittedName>
        <fullName evidence="1">Uncharacterized protein</fullName>
    </submittedName>
</protein>
<reference evidence="1" key="1">
    <citation type="submission" date="2014-12" db="EMBL/GenBank/DDBJ databases">
        <title>Insight into the proteome of Arion vulgaris.</title>
        <authorList>
            <person name="Aradska J."/>
            <person name="Bulat T."/>
            <person name="Smidak R."/>
            <person name="Sarate P."/>
            <person name="Gangsoo J."/>
            <person name="Sialana F."/>
            <person name="Bilban M."/>
            <person name="Lubec G."/>
        </authorList>
    </citation>
    <scope>NUCLEOTIDE SEQUENCE</scope>
    <source>
        <tissue evidence="1">Skin</tissue>
    </source>
</reference>
<organism evidence="1">
    <name type="scientific">Arion vulgaris</name>
    <dbReference type="NCBI Taxonomy" id="1028688"/>
    <lineage>
        <taxon>Eukaryota</taxon>
        <taxon>Metazoa</taxon>
        <taxon>Spiralia</taxon>
        <taxon>Lophotrochozoa</taxon>
        <taxon>Mollusca</taxon>
        <taxon>Gastropoda</taxon>
        <taxon>Heterobranchia</taxon>
        <taxon>Euthyneura</taxon>
        <taxon>Panpulmonata</taxon>
        <taxon>Eupulmonata</taxon>
        <taxon>Stylommatophora</taxon>
        <taxon>Helicina</taxon>
        <taxon>Arionoidea</taxon>
        <taxon>Arionidae</taxon>
        <taxon>Arion</taxon>
    </lineage>
</organism>
<evidence type="ECO:0000313" key="1">
    <source>
        <dbReference type="EMBL" id="CEK70990.1"/>
    </source>
</evidence>